<evidence type="ECO:0000256" key="2">
    <source>
        <dbReference type="ARBA" id="ARBA00008622"/>
    </source>
</evidence>
<evidence type="ECO:0000259" key="13">
    <source>
        <dbReference type="Pfam" id="PF01292"/>
    </source>
</evidence>
<evidence type="ECO:0000256" key="1">
    <source>
        <dbReference type="ARBA" id="ARBA00004651"/>
    </source>
</evidence>
<feature type="transmembrane region" description="Helical" evidence="12">
    <location>
        <begin position="156"/>
        <end position="182"/>
    </location>
</feature>
<sequence length="219" mass="24576">MSAIYLYPVWLRLWHWLNALLFTVSLITGISMHFALGWLIPFDVAVPVHNTSGILLTVSWVLFLIGNLVGGNGKHYLINLRTLPTDLYRQVRYYVYGIFVNEPHPFHVSAEHKLNALQTLSYVGVMYGLMPLLIISGWAFLFSAELPETIFGFGSIWVVAMAHLLLAWMMLLFLVVHVYIITTGETPTTNLKAMISGWHREGASDEGRGARDGAAAETQ</sequence>
<keyword evidence="10" id="KW-0408">Iron</keyword>
<keyword evidence="9 12" id="KW-1133">Transmembrane helix</keyword>
<evidence type="ECO:0000313" key="14">
    <source>
        <dbReference type="EMBL" id="MBK1629326.1"/>
    </source>
</evidence>
<comment type="caution">
    <text evidence="14">The sequence shown here is derived from an EMBL/GenBank/DDBJ whole genome shotgun (WGS) entry which is preliminary data.</text>
</comment>
<dbReference type="PANTHER" id="PTHR30485:SF1">
    <property type="entry name" value="CYTOCHROME YDHU-RELATED"/>
    <property type="match status" value="1"/>
</dbReference>
<dbReference type="Proteomes" id="UP000748752">
    <property type="component" value="Unassembled WGS sequence"/>
</dbReference>
<dbReference type="RefSeq" id="WP_200233134.1">
    <property type="nucleotide sequence ID" value="NZ_NRRV01000001.1"/>
</dbReference>
<protein>
    <submittedName>
        <fullName evidence="14">Cytochrome B</fullName>
    </submittedName>
</protein>
<keyword evidence="3" id="KW-0813">Transport</keyword>
<evidence type="ECO:0000256" key="12">
    <source>
        <dbReference type="SAM" id="Phobius"/>
    </source>
</evidence>
<evidence type="ECO:0000256" key="10">
    <source>
        <dbReference type="ARBA" id="ARBA00023004"/>
    </source>
</evidence>
<dbReference type="InterPro" id="IPR011577">
    <property type="entry name" value="Cyt_b561_bac/Ni-Hgenase"/>
</dbReference>
<feature type="transmembrane region" description="Helical" evidence="12">
    <location>
        <begin position="122"/>
        <end position="144"/>
    </location>
</feature>
<dbReference type="PANTHER" id="PTHR30485">
    <property type="entry name" value="NI/FE-HYDROGENASE 1 B-TYPE CYTOCHROME SUBUNIT"/>
    <property type="match status" value="1"/>
</dbReference>
<evidence type="ECO:0000256" key="8">
    <source>
        <dbReference type="ARBA" id="ARBA00022982"/>
    </source>
</evidence>
<dbReference type="SUPFAM" id="SSF81342">
    <property type="entry name" value="Transmembrane di-heme cytochromes"/>
    <property type="match status" value="1"/>
</dbReference>
<feature type="transmembrane region" description="Helical" evidence="12">
    <location>
        <begin position="52"/>
        <end position="71"/>
    </location>
</feature>
<keyword evidence="8" id="KW-0249">Electron transport</keyword>
<proteinExistence type="inferred from homology"/>
<gene>
    <name evidence="14" type="ORF">CKO31_00970</name>
</gene>
<keyword evidence="7" id="KW-0479">Metal-binding</keyword>
<evidence type="ECO:0000256" key="4">
    <source>
        <dbReference type="ARBA" id="ARBA00022475"/>
    </source>
</evidence>
<dbReference type="Pfam" id="PF01292">
    <property type="entry name" value="Ni_hydr_CYTB"/>
    <property type="match status" value="1"/>
</dbReference>
<evidence type="ECO:0000256" key="5">
    <source>
        <dbReference type="ARBA" id="ARBA00022617"/>
    </source>
</evidence>
<comment type="similarity">
    <text evidence="2">Belongs to the HupC/HyaC/HydC family.</text>
</comment>
<evidence type="ECO:0000256" key="9">
    <source>
        <dbReference type="ARBA" id="ARBA00022989"/>
    </source>
</evidence>
<dbReference type="PRINTS" id="PR00161">
    <property type="entry name" value="NIHGNASECYTB"/>
</dbReference>
<dbReference type="Gene3D" id="1.20.950.20">
    <property type="entry name" value="Transmembrane di-heme cytochromes, Chain C"/>
    <property type="match status" value="1"/>
</dbReference>
<name>A0ABS1CBM7_9GAMM</name>
<keyword evidence="11 12" id="KW-0472">Membrane</keyword>
<comment type="subcellular location">
    <subcellularLocation>
        <location evidence="1">Cell membrane</location>
        <topology evidence="1">Multi-pass membrane protein</topology>
    </subcellularLocation>
</comment>
<reference evidence="14 15" key="1">
    <citation type="journal article" date="2020" name="Microorganisms">
        <title>Osmotic Adaptation and Compatible Solute Biosynthesis of Phototrophic Bacteria as Revealed from Genome Analyses.</title>
        <authorList>
            <person name="Imhoff J.F."/>
            <person name="Rahn T."/>
            <person name="Kunzel S."/>
            <person name="Keller A."/>
            <person name="Neulinger S.C."/>
        </authorList>
    </citation>
    <scope>NUCLEOTIDE SEQUENCE [LARGE SCALE GENOMIC DNA]</scope>
    <source>
        <strain evidence="14 15">DSM 6210</strain>
    </source>
</reference>
<feature type="domain" description="Cytochrome b561 bacterial/Ni-hydrogenase" evidence="13">
    <location>
        <begin position="7"/>
        <end position="197"/>
    </location>
</feature>
<keyword evidence="5" id="KW-0349">Heme</keyword>
<evidence type="ECO:0000256" key="6">
    <source>
        <dbReference type="ARBA" id="ARBA00022692"/>
    </source>
</evidence>
<evidence type="ECO:0000256" key="11">
    <source>
        <dbReference type="ARBA" id="ARBA00023136"/>
    </source>
</evidence>
<dbReference type="InterPro" id="IPR051542">
    <property type="entry name" value="Hydrogenase_cytochrome"/>
</dbReference>
<dbReference type="InterPro" id="IPR000516">
    <property type="entry name" value="Ni-dep_Hydgase_cyt-B"/>
</dbReference>
<keyword evidence="15" id="KW-1185">Reference proteome</keyword>
<organism evidence="14 15">
    <name type="scientific">Thiohalocapsa halophila</name>
    <dbReference type="NCBI Taxonomy" id="69359"/>
    <lineage>
        <taxon>Bacteria</taxon>
        <taxon>Pseudomonadati</taxon>
        <taxon>Pseudomonadota</taxon>
        <taxon>Gammaproteobacteria</taxon>
        <taxon>Chromatiales</taxon>
        <taxon>Chromatiaceae</taxon>
        <taxon>Thiohalocapsa</taxon>
    </lineage>
</organism>
<feature type="transmembrane region" description="Helical" evidence="12">
    <location>
        <begin position="20"/>
        <end position="40"/>
    </location>
</feature>
<evidence type="ECO:0000256" key="7">
    <source>
        <dbReference type="ARBA" id="ARBA00022723"/>
    </source>
</evidence>
<evidence type="ECO:0000256" key="3">
    <source>
        <dbReference type="ARBA" id="ARBA00022448"/>
    </source>
</evidence>
<dbReference type="EMBL" id="NRRV01000001">
    <property type="protein sequence ID" value="MBK1629326.1"/>
    <property type="molecule type" value="Genomic_DNA"/>
</dbReference>
<dbReference type="InterPro" id="IPR016174">
    <property type="entry name" value="Di-haem_cyt_TM"/>
</dbReference>
<evidence type="ECO:0000313" key="15">
    <source>
        <dbReference type="Proteomes" id="UP000748752"/>
    </source>
</evidence>
<keyword evidence="6 12" id="KW-0812">Transmembrane</keyword>
<keyword evidence="4" id="KW-1003">Cell membrane</keyword>
<accession>A0ABS1CBM7</accession>